<dbReference type="Gene3D" id="3.40.50.410">
    <property type="entry name" value="von Willebrand factor, type A domain"/>
    <property type="match status" value="1"/>
</dbReference>
<gene>
    <name evidence="4" type="ORF">DSCOOX_53840</name>
</gene>
<dbReference type="Proteomes" id="UP000422108">
    <property type="component" value="Chromosome"/>
</dbReference>
<feature type="region of interest" description="Disordered" evidence="1">
    <location>
        <begin position="26"/>
        <end position="53"/>
    </location>
</feature>
<dbReference type="EMBL" id="AP021879">
    <property type="protein sequence ID" value="BBO92204.1"/>
    <property type="molecule type" value="Genomic_DNA"/>
</dbReference>
<dbReference type="PROSITE" id="PS51257">
    <property type="entry name" value="PROKAR_LIPOPROTEIN"/>
    <property type="match status" value="1"/>
</dbReference>
<keyword evidence="2" id="KW-0732">Signal</keyword>
<name>A0A5K8AKV4_9BACT</name>
<dbReference type="RefSeq" id="WP_162459134.1">
    <property type="nucleotide sequence ID" value="NZ_AP021879.1"/>
</dbReference>
<sequence length="264" mass="28405">MTTKPFFLFLVVLALALIGCSDEPPPPPQAGAAHKIPQPAAPAPQAPPQPVAQSANWPFLSEEEPGGDLAENMMARNYLLIFDGSGSMDDSECSGASRKIDVAKKSVMAWSKSVPDDANLGLYAFHKRGLLTLPLATGNRDTFIRTIGLIQAGGKTPLSDAMIHAYQTFTEQGQRQLGYGEYTIVVVTDGYADSSERLRNVVEKILSTSPITIYSIGFCIGEQHALNQPGRTIYKSADNPAQLQQGLQAVLAESESFDDDAFSE</sequence>
<evidence type="ECO:0000256" key="1">
    <source>
        <dbReference type="SAM" id="MobiDB-lite"/>
    </source>
</evidence>
<evidence type="ECO:0000313" key="5">
    <source>
        <dbReference type="Proteomes" id="UP000422108"/>
    </source>
</evidence>
<reference evidence="4 5" key="1">
    <citation type="submission" date="2019-11" db="EMBL/GenBank/DDBJ databases">
        <title>Comparative genomics of hydrocarbon-degrading Desulfosarcina strains.</title>
        <authorList>
            <person name="Watanabe M."/>
            <person name="Kojima H."/>
            <person name="Fukui M."/>
        </authorList>
    </citation>
    <scope>NUCLEOTIDE SEQUENCE [LARGE SCALE GENOMIC DNA]</scope>
    <source>
        <strain evidence="5">oXyS1</strain>
    </source>
</reference>
<dbReference type="CDD" id="cd00198">
    <property type="entry name" value="vWFA"/>
    <property type="match status" value="1"/>
</dbReference>
<dbReference type="SMART" id="SM00327">
    <property type="entry name" value="VWA"/>
    <property type="match status" value="1"/>
</dbReference>
<dbReference type="InterPro" id="IPR002035">
    <property type="entry name" value="VWF_A"/>
</dbReference>
<dbReference type="InterPro" id="IPR036465">
    <property type="entry name" value="vWFA_dom_sf"/>
</dbReference>
<dbReference type="AlphaFoldDB" id="A0A5K8AKV4"/>
<dbReference type="PROSITE" id="PS50234">
    <property type="entry name" value="VWFA"/>
    <property type="match status" value="1"/>
</dbReference>
<feature type="domain" description="VWFA" evidence="3">
    <location>
        <begin position="77"/>
        <end position="218"/>
    </location>
</feature>
<feature type="chain" id="PRO_5024298218" description="VWFA domain-containing protein" evidence="2">
    <location>
        <begin position="17"/>
        <end position="264"/>
    </location>
</feature>
<dbReference type="SUPFAM" id="SSF53300">
    <property type="entry name" value="vWA-like"/>
    <property type="match status" value="1"/>
</dbReference>
<evidence type="ECO:0000256" key="2">
    <source>
        <dbReference type="SAM" id="SignalP"/>
    </source>
</evidence>
<evidence type="ECO:0000313" key="4">
    <source>
        <dbReference type="EMBL" id="BBO92204.1"/>
    </source>
</evidence>
<dbReference type="Pfam" id="PF00092">
    <property type="entry name" value="VWA"/>
    <property type="match status" value="1"/>
</dbReference>
<evidence type="ECO:0000259" key="3">
    <source>
        <dbReference type="PROSITE" id="PS50234"/>
    </source>
</evidence>
<proteinExistence type="predicted"/>
<feature type="signal peptide" evidence="2">
    <location>
        <begin position="1"/>
        <end position="16"/>
    </location>
</feature>
<accession>A0A5K8AKV4</accession>
<keyword evidence="5" id="KW-1185">Reference proteome</keyword>
<feature type="compositionally biased region" description="Pro residues" evidence="1">
    <location>
        <begin position="39"/>
        <end position="50"/>
    </location>
</feature>
<protein>
    <recommendedName>
        <fullName evidence="3">VWFA domain-containing protein</fullName>
    </recommendedName>
</protein>
<organism evidence="4 5">
    <name type="scientific">Desulfosarcina ovata subsp. ovata</name>
    <dbReference type="NCBI Taxonomy" id="2752305"/>
    <lineage>
        <taxon>Bacteria</taxon>
        <taxon>Pseudomonadati</taxon>
        <taxon>Thermodesulfobacteriota</taxon>
        <taxon>Desulfobacteria</taxon>
        <taxon>Desulfobacterales</taxon>
        <taxon>Desulfosarcinaceae</taxon>
        <taxon>Desulfosarcina</taxon>
    </lineage>
</organism>